<name>A0A0J8VSP4_9ENTR</name>
<organism evidence="2 3">
    <name type="scientific">Franconibacter pulveris</name>
    <dbReference type="NCBI Taxonomy" id="435910"/>
    <lineage>
        <taxon>Bacteria</taxon>
        <taxon>Pseudomonadati</taxon>
        <taxon>Pseudomonadota</taxon>
        <taxon>Gammaproteobacteria</taxon>
        <taxon>Enterobacterales</taxon>
        <taxon>Enterobacteriaceae</taxon>
        <taxon>Franconibacter</taxon>
    </lineage>
</organism>
<gene>
    <name evidence="2" type="ORF">ACH50_04015</name>
</gene>
<dbReference type="AlphaFoldDB" id="A0A0J8VSP4"/>
<dbReference type="InterPro" id="IPR037883">
    <property type="entry name" value="Knr4/Smi1-like_sf"/>
</dbReference>
<reference evidence="2 3" key="1">
    <citation type="submission" date="2015-06" db="EMBL/GenBank/DDBJ databases">
        <title>Genome sequencing of Cronobacter sp. strain DJ34 isolated from petroleum contaminated sludge of Duliajan Oil Fields, Assam, India.</title>
        <authorList>
            <person name="Pal S."/>
            <person name="Banerjee T.D."/>
            <person name="Roy A."/>
            <person name="Sar P."/>
            <person name="Kazy S.K."/>
        </authorList>
    </citation>
    <scope>NUCLEOTIDE SEQUENCE [LARGE SCALE GENOMIC DNA]</scope>
    <source>
        <strain evidence="2 3">DJ34</strain>
    </source>
</reference>
<dbReference type="Gene3D" id="3.40.1580.10">
    <property type="entry name" value="SMI1/KNR4-like"/>
    <property type="match status" value="1"/>
</dbReference>
<dbReference type="Pfam" id="PF09346">
    <property type="entry name" value="SMI1_KNR4"/>
    <property type="match status" value="1"/>
</dbReference>
<evidence type="ECO:0000259" key="1">
    <source>
        <dbReference type="SMART" id="SM00860"/>
    </source>
</evidence>
<dbReference type="Proteomes" id="UP000037315">
    <property type="component" value="Unassembled WGS sequence"/>
</dbReference>
<dbReference type="SUPFAM" id="SSF160631">
    <property type="entry name" value="SMI1/KNR4-like"/>
    <property type="match status" value="1"/>
</dbReference>
<dbReference type="GO" id="GO:0043332">
    <property type="term" value="C:mating projection tip"/>
    <property type="evidence" value="ECO:0007669"/>
    <property type="project" value="TreeGrafter"/>
</dbReference>
<dbReference type="SMART" id="SM00860">
    <property type="entry name" value="SMI1_KNR4"/>
    <property type="match status" value="1"/>
</dbReference>
<accession>A0A0J8VSP4</accession>
<dbReference type="EMBL" id="LFEJ01000004">
    <property type="protein sequence ID" value="KMV36012.1"/>
    <property type="molecule type" value="Genomic_DNA"/>
</dbReference>
<evidence type="ECO:0000313" key="3">
    <source>
        <dbReference type="Proteomes" id="UP000037315"/>
    </source>
</evidence>
<dbReference type="STRING" id="1121863.GCA_000621185_04153"/>
<dbReference type="PANTHER" id="PTHR47432">
    <property type="entry name" value="CELL WALL ASSEMBLY REGULATOR SMI1"/>
    <property type="match status" value="1"/>
</dbReference>
<dbReference type="RefSeq" id="WP_048887391.1">
    <property type="nucleotide sequence ID" value="NZ_LFEJ01000004.1"/>
</dbReference>
<dbReference type="PATRIC" id="fig|1656095.3.peg.2900"/>
<proteinExistence type="predicted"/>
<evidence type="ECO:0000313" key="2">
    <source>
        <dbReference type="EMBL" id="KMV36012.1"/>
    </source>
</evidence>
<feature type="domain" description="Knr4/Smi1-like" evidence="1">
    <location>
        <begin position="25"/>
        <end position="170"/>
    </location>
</feature>
<sequence>MQLLNELERWLTETLPEVAADLNPGADAQTLEALQAMLPGAPLPPAFLSLYRWHDGQKMEVNSGPWYGLSFLPLDQVMQELKSWREVAESFSPLEWAEMNSGMSSTPQGYIKCEYSNPRWVPFACDWGGNYLGIDLDPDALGAPGQVINFGRDEARKIAVAPDLDAFLAWMLTELKAGNVNIREEEDGGRSFNTLRPEKYHFLDSLAVMFPAK</sequence>
<dbReference type="InterPro" id="IPR051873">
    <property type="entry name" value="KNR4/SMI1_regulator"/>
</dbReference>
<comment type="caution">
    <text evidence="2">The sequence shown here is derived from an EMBL/GenBank/DDBJ whole genome shotgun (WGS) entry which is preliminary data.</text>
</comment>
<protein>
    <submittedName>
        <fullName evidence="2">Beta-1 3-glucan biosynthesis protein</fullName>
    </submittedName>
</protein>
<dbReference type="InterPro" id="IPR018958">
    <property type="entry name" value="Knr4/Smi1-like_dom"/>
</dbReference>
<dbReference type="PANTHER" id="PTHR47432:SF1">
    <property type="entry name" value="CELL WALL ASSEMBLY REGULATOR SMI1"/>
    <property type="match status" value="1"/>
</dbReference>
<dbReference type="OrthoDB" id="9131304at2"/>
<keyword evidence="3" id="KW-1185">Reference proteome</keyword>